<gene>
    <name evidence="16 17" type="primary">LOC108841259</name>
</gene>
<dbReference type="AlphaFoldDB" id="A0A9W3D6R7"/>
<dbReference type="Proteomes" id="UP000504610">
    <property type="component" value="Chromosome 2"/>
</dbReference>
<dbReference type="RefSeq" id="XP_056859102.1">
    <property type="nucleotide sequence ID" value="XM_057003122.1"/>
</dbReference>
<dbReference type="CDD" id="cd08875">
    <property type="entry name" value="START_ArGLABRA2_like"/>
    <property type="match status" value="1"/>
</dbReference>
<dbReference type="InterPro" id="IPR023393">
    <property type="entry name" value="START-like_dom_sf"/>
</dbReference>
<evidence type="ECO:0000259" key="13">
    <source>
        <dbReference type="PROSITE" id="PS50071"/>
    </source>
</evidence>
<dbReference type="Gene3D" id="1.10.10.60">
    <property type="entry name" value="Homeodomain-like"/>
    <property type="match status" value="1"/>
</dbReference>
<dbReference type="RefSeq" id="XP_056859103.1">
    <property type="nucleotide sequence ID" value="XM_057003123.1"/>
</dbReference>
<dbReference type="Pfam" id="PF25797">
    <property type="entry name" value="PDF2_C"/>
    <property type="match status" value="1"/>
</dbReference>
<keyword evidence="8 9" id="KW-0539">Nucleus</keyword>
<comment type="similarity">
    <text evidence="2">Belongs to the HD-ZIP homeobox family. Class IV subfamily.</text>
</comment>
<reference evidence="15" key="1">
    <citation type="journal article" date="2019" name="Database">
        <title>The radish genome database (RadishGD): an integrated information resource for radish genomics.</title>
        <authorList>
            <person name="Yu H.J."/>
            <person name="Baek S."/>
            <person name="Lee Y.J."/>
            <person name="Cho A."/>
            <person name="Mun J.H."/>
        </authorList>
    </citation>
    <scope>NUCLEOTIDE SEQUENCE [LARGE SCALE GENOMIC DNA]</scope>
    <source>
        <strain evidence="15">cv. WK10039</strain>
    </source>
</reference>
<dbReference type="FunFam" id="3.30.530.20:FF:000026">
    <property type="entry name" value="Homeobox-leucine zipper protein GLABRA 2"/>
    <property type="match status" value="1"/>
</dbReference>
<dbReference type="GO" id="GO:0005634">
    <property type="term" value="C:nucleus"/>
    <property type="evidence" value="ECO:0007669"/>
    <property type="project" value="UniProtKB-SubCell"/>
</dbReference>
<dbReference type="GO" id="GO:0003677">
    <property type="term" value="F:DNA binding"/>
    <property type="evidence" value="ECO:0007669"/>
    <property type="project" value="UniProtKB-UniRule"/>
</dbReference>
<evidence type="ECO:0000256" key="3">
    <source>
        <dbReference type="ARBA" id="ARBA00023015"/>
    </source>
</evidence>
<dbReference type="Pfam" id="PF00046">
    <property type="entry name" value="Homeodomain"/>
    <property type="match status" value="1"/>
</dbReference>
<keyword evidence="6 9" id="KW-0371">Homeobox</keyword>
<evidence type="ECO:0000256" key="4">
    <source>
        <dbReference type="ARBA" id="ARBA00023054"/>
    </source>
</evidence>
<keyword evidence="7" id="KW-0804">Transcription</keyword>
<dbReference type="InterPro" id="IPR057993">
    <property type="entry name" value="HD-Zip_IV_C"/>
</dbReference>
<keyword evidence="3" id="KW-0805">Transcription regulation</keyword>
<dbReference type="SMART" id="SM00234">
    <property type="entry name" value="START"/>
    <property type="match status" value="1"/>
</dbReference>
<sequence>MYNPNMFESHDQHMFDMTPKESDNDLGLTGSREDDFETKSGAEVTMDNQLEEELQDPNHRPNKKKRFHRHTQRQIQELESFFKECPHPDDKQRKELSRDLNLEPLQVKFWFQNKRTQMKAQHERHENSILKTDNDKLRAENNRYKDALSNATCSNCGCLSIGEVSFDEQHLRIENARLREEIDRISAMAAKYVGKPSSSHSSPSTQLTSSHYIPSRSLDPEVGNFGTNNNDHQTSFVGEMYGTSDVMRSVSIPCEADKPMIVELAVAAMEELVTMAQTGDPLWVSSDNLGEILNEEEYFRTFPRGIGPKPIGFRSEASRESTVVIMNHINLVEILMDVNQWSSVFCGIVSRALTLEVLSAGVAGNYNGALQVMTAEFQVPSPLVQIRESYFVRYCKQHGDNTWAVVDVSLDSLSPSPITRSRRRPSGCLIQELQNGYSKVTWVEHMEVDDSSVHTMYKPLVNTGLAFGAKRWVATLDRQCERLASSMAGNITTGELSVITSPEGRKSMLKLAERMVVSFCSGVGASTANAWTTLTTTGSDDVRVMTRKSMDDPGRSPGIVLSAATSFWIPVAPKRVFNFLRDENSRSEWDILSNGGLVQEMAHIANGRDPGNSVSLLRVNGTNSGQSNMLILQESCTDASGSYVIYAPVDVAAMNVVMNGGDPEYVVLFPSGFAILPDGSTREGGNASAVAGGGGNNLEVVNSGSLLTVAFQILVDSVPTAKLSLGSVATVNSLIKCTVERIKGALAWDGA</sequence>
<dbReference type="CDD" id="cd00086">
    <property type="entry name" value="homeodomain"/>
    <property type="match status" value="1"/>
</dbReference>
<accession>A0A9W3D6R7</accession>
<dbReference type="InterPro" id="IPR001356">
    <property type="entry name" value="HD"/>
</dbReference>
<evidence type="ECO:0000256" key="12">
    <source>
        <dbReference type="SAM" id="MobiDB-lite"/>
    </source>
</evidence>
<evidence type="ECO:0000256" key="2">
    <source>
        <dbReference type="ARBA" id="ARBA00006789"/>
    </source>
</evidence>
<evidence type="ECO:0000256" key="8">
    <source>
        <dbReference type="ARBA" id="ARBA00023242"/>
    </source>
</evidence>
<dbReference type="FunFam" id="1.10.10.60:FF:000229">
    <property type="entry name" value="Homeobox-leucine zipper protein HDG1"/>
    <property type="match status" value="1"/>
</dbReference>
<feature type="coiled-coil region" evidence="11">
    <location>
        <begin position="127"/>
        <end position="188"/>
    </location>
</feature>
<protein>
    <submittedName>
        <fullName evidence="16 17">Homeobox-leucine zipper protein MERISTEM L1</fullName>
    </submittedName>
</protein>
<dbReference type="GeneID" id="108841259"/>
<dbReference type="KEGG" id="rsz:108841259"/>
<feature type="domain" description="START" evidence="14">
    <location>
        <begin position="254"/>
        <end position="485"/>
    </location>
</feature>
<keyword evidence="15" id="KW-1185">Reference proteome</keyword>
<feature type="region of interest" description="Disordered" evidence="12">
    <location>
        <begin position="1"/>
        <end position="72"/>
    </location>
</feature>
<proteinExistence type="inferred from homology"/>
<feature type="compositionally biased region" description="Basic and acidic residues" evidence="12">
    <location>
        <begin position="31"/>
        <end position="40"/>
    </location>
</feature>
<feature type="compositionally biased region" description="Basic residues" evidence="12">
    <location>
        <begin position="60"/>
        <end position="72"/>
    </location>
</feature>
<comment type="subcellular location">
    <subcellularLocation>
        <location evidence="1 9 10">Nucleus</location>
    </subcellularLocation>
</comment>
<dbReference type="Pfam" id="PF01852">
    <property type="entry name" value="START"/>
    <property type="match status" value="1"/>
</dbReference>
<dbReference type="SMART" id="SM00389">
    <property type="entry name" value="HOX"/>
    <property type="match status" value="1"/>
</dbReference>
<dbReference type="InterPro" id="IPR042160">
    <property type="entry name" value="HD-Zip_IV"/>
</dbReference>
<dbReference type="SUPFAM" id="SSF55961">
    <property type="entry name" value="Bet v1-like"/>
    <property type="match status" value="2"/>
</dbReference>
<feature type="DNA-binding region" description="Homeobox" evidence="9">
    <location>
        <begin position="63"/>
        <end position="122"/>
    </location>
</feature>
<dbReference type="GO" id="GO:0000981">
    <property type="term" value="F:DNA-binding transcription factor activity, RNA polymerase II-specific"/>
    <property type="evidence" value="ECO:0007669"/>
    <property type="project" value="InterPro"/>
</dbReference>
<evidence type="ECO:0000256" key="1">
    <source>
        <dbReference type="ARBA" id="ARBA00004123"/>
    </source>
</evidence>
<evidence type="ECO:0000313" key="15">
    <source>
        <dbReference type="Proteomes" id="UP000504610"/>
    </source>
</evidence>
<name>A0A9W3D6R7_RAPSA</name>
<dbReference type="PROSITE" id="PS50071">
    <property type="entry name" value="HOMEOBOX_2"/>
    <property type="match status" value="1"/>
</dbReference>
<keyword evidence="4 11" id="KW-0175">Coiled coil</keyword>
<evidence type="ECO:0000313" key="17">
    <source>
        <dbReference type="RefSeq" id="XP_056859103.1"/>
    </source>
</evidence>
<dbReference type="InterPro" id="IPR002913">
    <property type="entry name" value="START_lipid-bd_dom"/>
</dbReference>
<dbReference type="OrthoDB" id="6159439at2759"/>
<dbReference type="GO" id="GO:0008289">
    <property type="term" value="F:lipid binding"/>
    <property type="evidence" value="ECO:0007669"/>
    <property type="project" value="InterPro"/>
</dbReference>
<dbReference type="PANTHER" id="PTHR45654:SF77">
    <property type="entry name" value="HOMEOBOX-LEUCINE ZIPPER PROTEIN MERISTEM L1"/>
    <property type="match status" value="1"/>
</dbReference>
<dbReference type="GO" id="GO:0030154">
    <property type="term" value="P:cell differentiation"/>
    <property type="evidence" value="ECO:0007669"/>
    <property type="project" value="UniProtKB-ARBA"/>
</dbReference>
<dbReference type="InterPro" id="IPR009057">
    <property type="entry name" value="Homeodomain-like_sf"/>
</dbReference>
<evidence type="ECO:0000256" key="11">
    <source>
        <dbReference type="SAM" id="Coils"/>
    </source>
</evidence>
<dbReference type="PANTHER" id="PTHR45654">
    <property type="entry name" value="HOMEOBOX-LEUCINE ZIPPER PROTEIN MERISTEM L1"/>
    <property type="match status" value="1"/>
</dbReference>
<evidence type="ECO:0000259" key="14">
    <source>
        <dbReference type="PROSITE" id="PS50848"/>
    </source>
</evidence>
<reference evidence="16 17" key="2">
    <citation type="submission" date="2025-04" db="UniProtKB">
        <authorList>
            <consortium name="RefSeq"/>
        </authorList>
    </citation>
    <scope>IDENTIFICATION</scope>
    <source>
        <tissue evidence="16 17">Leaf</tissue>
    </source>
</reference>
<dbReference type="InterPro" id="IPR017970">
    <property type="entry name" value="Homeobox_CS"/>
</dbReference>
<dbReference type="Gene3D" id="3.30.530.20">
    <property type="match status" value="1"/>
</dbReference>
<evidence type="ECO:0000256" key="10">
    <source>
        <dbReference type="RuleBase" id="RU000682"/>
    </source>
</evidence>
<dbReference type="PROSITE" id="PS00027">
    <property type="entry name" value="HOMEOBOX_1"/>
    <property type="match status" value="1"/>
</dbReference>
<organism evidence="15 17">
    <name type="scientific">Raphanus sativus</name>
    <name type="common">Radish</name>
    <name type="synonym">Raphanus raphanistrum var. sativus</name>
    <dbReference type="NCBI Taxonomy" id="3726"/>
    <lineage>
        <taxon>Eukaryota</taxon>
        <taxon>Viridiplantae</taxon>
        <taxon>Streptophyta</taxon>
        <taxon>Embryophyta</taxon>
        <taxon>Tracheophyta</taxon>
        <taxon>Spermatophyta</taxon>
        <taxon>Magnoliopsida</taxon>
        <taxon>eudicotyledons</taxon>
        <taxon>Gunneridae</taxon>
        <taxon>Pentapetalae</taxon>
        <taxon>rosids</taxon>
        <taxon>malvids</taxon>
        <taxon>Brassicales</taxon>
        <taxon>Brassicaceae</taxon>
        <taxon>Brassiceae</taxon>
        <taxon>Raphanus</taxon>
    </lineage>
</organism>
<evidence type="ECO:0000256" key="9">
    <source>
        <dbReference type="PROSITE-ProRule" id="PRU00108"/>
    </source>
</evidence>
<feature type="domain" description="Homeobox" evidence="13">
    <location>
        <begin position="61"/>
        <end position="121"/>
    </location>
</feature>
<evidence type="ECO:0000256" key="6">
    <source>
        <dbReference type="ARBA" id="ARBA00023155"/>
    </source>
</evidence>
<keyword evidence="5 9" id="KW-0238">DNA-binding</keyword>
<feature type="compositionally biased region" description="Basic and acidic residues" evidence="12">
    <location>
        <begin position="8"/>
        <end position="23"/>
    </location>
</feature>
<dbReference type="SUPFAM" id="SSF46689">
    <property type="entry name" value="Homeodomain-like"/>
    <property type="match status" value="1"/>
</dbReference>
<evidence type="ECO:0000256" key="5">
    <source>
        <dbReference type="ARBA" id="ARBA00023125"/>
    </source>
</evidence>
<evidence type="ECO:0000313" key="16">
    <source>
        <dbReference type="RefSeq" id="XP_056859102.1"/>
    </source>
</evidence>
<evidence type="ECO:0000256" key="7">
    <source>
        <dbReference type="ARBA" id="ARBA00023163"/>
    </source>
</evidence>
<dbReference type="PROSITE" id="PS50848">
    <property type="entry name" value="START"/>
    <property type="match status" value="1"/>
</dbReference>